<name>A0A2X0K8D3_9ACTN</name>
<dbReference type="Proteomes" id="UP000248889">
    <property type="component" value="Unassembled WGS sequence"/>
</dbReference>
<evidence type="ECO:0000313" key="2">
    <source>
        <dbReference type="Proteomes" id="UP000248889"/>
    </source>
</evidence>
<protein>
    <submittedName>
        <fullName evidence="1">Uncharacterized protein</fullName>
    </submittedName>
</protein>
<dbReference type="EMBL" id="QKYN01000077">
    <property type="protein sequence ID" value="RAG83779.1"/>
    <property type="molecule type" value="Genomic_DNA"/>
</dbReference>
<comment type="caution">
    <text evidence="1">The sequence shown here is derived from an EMBL/GenBank/DDBJ whole genome shotgun (WGS) entry which is preliminary data.</text>
</comment>
<sequence length="396" mass="43414">MLGHLADMFKVLHKEDVATGALCFMLQRHPAIRTTLLSVLAGSGISAEAQEQIRFMPQARSGDDKAVVDIEGRIGSRTWLSIEVKLNAPLQPTQPVVYAERLEGGGSLLFVCPAVRIPRLRAELMERCAAVGLAAQTSLWERDGYGVEWLALTGGRRVGITSWRLVLDLIRPPAFAPDPGLASDHYQLEEFVATHEQELWSWGAGELTQGGFGLTFAKAIYSTRVLCGIVAEELGVPFQPSWQTTRASDASSPARIWDWFGSRQKLPGADAELGVCFEPIQNWGACAASPLRFGLTGMSDSSAERLRPVFREMHRAAQLIFNEAGQDLEAPVDGSDLTWWMLPFPVRSDRTDLEMYQDMKAAVEAILKPLKEVLEQGKPDRLGTQGLATTLSEPAG</sequence>
<keyword evidence="2" id="KW-1185">Reference proteome</keyword>
<accession>A0A2X0K8D3</accession>
<organism evidence="1 2">
    <name type="scientific">Streptacidiphilus pinicola</name>
    <dbReference type="NCBI Taxonomy" id="2219663"/>
    <lineage>
        <taxon>Bacteria</taxon>
        <taxon>Bacillati</taxon>
        <taxon>Actinomycetota</taxon>
        <taxon>Actinomycetes</taxon>
        <taxon>Kitasatosporales</taxon>
        <taxon>Streptomycetaceae</taxon>
        <taxon>Streptacidiphilus</taxon>
    </lineage>
</organism>
<gene>
    <name evidence="1" type="ORF">DN069_20255</name>
</gene>
<dbReference type="AlphaFoldDB" id="A0A2X0K8D3"/>
<evidence type="ECO:0000313" key="1">
    <source>
        <dbReference type="EMBL" id="RAG83779.1"/>
    </source>
</evidence>
<reference evidence="1 2" key="1">
    <citation type="submission" date="2018-06" db="EMBL/GenBank/DDBJ databases">
        <title>Streptacidiphilus pinicola sp. nov., isolated from pine grove soil.</title>
        <authorList>
            <person name="Roh S.G."/>
            <person name="Park S."/>
            <person name="Kim M.-K."/>
            <person name="Yun B.-R."/>
            <person name="Park J."/>
            <person name="Kim M.J."/>
            <person name="Kim Y.S."/>
            <person name="Kim S.B."/>
        </authorList>
    </citation>
    <scope>NUCLEOTIDE SEQUENCE [LARGE SCALE GENOMIC DNA]</scope>
    <source>
        <strain evidence="1 2">MMS16-CNU450</strain>
    </source>
</reference>
<proteinExistence type="predicted"/>